<dbReference type="GO" id="GO:0016787">
    <property type="term" value="F:hydrolase activity"/>
    <property type="evidence" value="ECO:0007669"/>
    <property type="project" value="UniProtKB-KW"/>
</dbReference>
<dbReference type="InterPro" id="IPR019826">
    <property type="entry name" value="Carboxylesterase_B_AS"/>
</dbReference>
<name>A0ABR4IM68_9EURO</name>
<keyword evidence="6" id="KW-1185">Reference proteome</keyword>
<evidence type="ECO:0000256" key="2">
    <source>
        <dbReference type="ARBA" id="ARBA00022801"/>
    </source>
</evidence>
<evidence type="ECO:0000256" key="3">
    <source>
        <dbReference type="RuleBase" id="RU361235"/>
    </source>
</evidence>
<proteinExistence type="inferred from homology"/>
<organism evidence="5 6">
    <name type="scientific">Aspergillus pseudoustus</name>
    <dbReference type="NCBI Taxonomy" id="1810923"/>
    <lineage>
        <taxon>Eukaryota</taxon>
        <taxon>Fungi</taxon>
        <taxon>Dikarya</taxon>
        <taxon>Ascomycota</taxon>
        <taxon>Pezizomycotina</taxon>
        <taxon>Eurotiomycetes</taxon>
        <taxon>Eurotiomycetidae</taxon>
        <taxon>Eurotiales</taxon>
        <taxon>Aspergillaceae</taxon>
        <taxon>Aspergillus</taxon>
        <taxon>Aspergillus subgen. Nidulantes</taxon>
    </lineage>
</organism>
<evidence type="ECO:0000259" key="4">
    <source>
        <dbReference type="Pfam" id="PF00135"/>
    </source>
</evidence>
<dbReference type="InterPro" id="IPR002018">
    <property type="entry name" value="CarbesteraseB"/>
</dbReference>
<feature type="domain" description="Carboxylesterase type B" evidence="4">
    <location>
        <begin position="10"/>
        <end position="448"/>
    </location>
</feature>
<evidence type="ECO:0000313" key="5">
    <source>
        <dbReference type="EMBL" id="KAL2828858.1"/>
    </source>
</evidence>
<dbReference type="SUPFAM" id="SSF53474">
    <property type="entry name" value="alpha/beta-Hydrolases"/>
    <property type="match status" value="1"/>
</dbReference>
<accession>A0ABR4IM68</accession>
<comment type="caution">
    <text evidence="5">The sequence shown here is derived from an EMBL/GenBank/DDBJ whole genome shotgun (WGS) entry which is preliminary data.</text>
</comment>
<dbReference type="PANTHER" id="PTHR43142">
    <property type="entry name" value="CARBOXYLIC ESTER HYDROLASE"/>
    <property type="match status" value="1"/>
</dbReference>
<gene>
    <name evidence="5" type="ORF">BJY01DRAFT_240798</name>
</gene>
<dbReference type="Gene3D" id="3.40.50.1820">
    <property type="entry name" value="alpha/beta hydrolase"/>
    <property type="match status" value="1"/>
</dbReference>
<dbReference type="InterPro" id="IPR029058">
    <property type="entry name" value="AB_hydrolase_fold"/>
</dbReference>
<dbReference type="PANTHER" id="PTHR43142:SF11">
    <property type="entry name" value="CARBOXYLIC ESTER HYDROLASE"/>
    <property type="match status" value="1"/>
</dbReference>
<sequence>MSSNIVSIEQEDVVQHRGIQYATLPDAFSEPRILPYEPGSHIKATEFGPSAVSLPNACAMEQSLIQHPLPHEAFEESGTDCLNLNLSVPVKADGSLPVFVFFHGGGFMMGSNAWPQYDLARLVRQAVRLNKPVVGVGVNYRLGPAGFLTSEELRRAGYKANNGLRDQRTALQWIQEYIHHFGGDPTRVTVVGESAGGVSCFLHLQSHKPLFSQLASMSGNPLTMKPVPLPVAEASYASVIKGLGLEDKPTAERVRALLETPLQKLAGLGASLPLIPTVDGEIISSGMEFGRLDEALSATWPGAEWCGNLLIGDCQFDGSIMAFPLLPRKAEIAQKLQEAAERVLSEHHDRRSVANHILASYQIDTAAAAATSDGDATLTKVLRFATDILFYASTLEIARAWARAQSRVRSSHKAFVYHFNVPNPWDGPYRGEATHILDVALLFRNYDEHLPDGHRHAAEIFANHFIAFVSGEEPYGVFDVATGGAMVYGPGPQGRVQHAKFVTGRSSEAYGRRGTVFDLANKVGLDALSRVWDEVMMMA</sequence>
<dbReference type="PROSITE" id="PS00122">
    <property type="entry name" value="CARBOXYLESTERASE_B_1"/>
    <property type="match status" value="1"/>
</dbReference>
<reference evidence="5 6" key="1">
    <citation type="submission" date="2024-07" db="EMBL/GenBank/DDBJ databases">
        <title>Section-level genome sequencing and comparative genomics of Aspergillus sections Usti and Cavernicolus.</title>
        <authorList>
            <consortium name="Lawrence Berkeley National Laboratory"/>
            <person name="Nybo J.L."/>
            <person name="Vesth T.C."/>
            <person name="Theobald S."/>
            <person name="Frisvad J.C."/>
            <person name="Larsen T.O."/>
            <person name="Kjaerboelling I."/>
            <person name="Rothschild-Mancinelli K."/>
            <person name="Lyhne E.K."/>
            <person name="Kogle M.E."/>
            <person name="Barry K."/>
            <person name="Clum A."/>
            <person name="Na H."/>
            <person name="Ledsgaard L."/>
            <person name="Lin J."/>
            <person name="Lipzen A."/>
            <person name="Kuo A."/>
            <person name="Riley R."/>
            <person name="Mondo S."/>
            <person name="Labutti K."/>
            <person name="Haridas S."/>
            <person name="Pangalinan J."/>
            <person name="Salamov A.A."/>
            <person name="Simmons B.A."/>
            <person name="Magnuson J.K."/>
            <person name="Chen J."/>
            <person name="Drula E."/>
            <person name="Henrissat B."/>
            <person name="Wiebenga A."/>
            <person name="Lubbers R.J."/>
            <person name="Gomes A.C."/>
            <person name="Makela M.R."/>
            <person name="Stajich J."/>
            <person name="Grigoriev I.V."/>
            <person name="Mortensen U.H."/>
            <person name="De Vries R.P."/>
            <person name="Baker S.E."/>
            <person name="Andersen M.R."/>
        </authorList>
    </citation>
    <scope>NUCLEOTIDE SEQUENCE [LARGE SCALE GENOMIC DNA]</scope>
    <source>
        <strain evidence="5 6">CBS 123904</strain>
    </source>
</reference>
<evidence type="ECO:0000313" key="6">
    <source>
        <dbReference type="Proteomes" id="UP001610446"/>
    </source>
</evidence>
<evidence type="ECO:0000256" key="1">
    <source>
        <dbReference type="ARBA" id="ARBA00005964"/>
    </source>
</evidence>
<dbReference type="Pfam" id="PF00135">
    <property type="entry name" value="COesterase"/>
    <property type="match status" value="1"/>
</dbReference>
<dbReference type="EC" id="3.1.1.-" evidence="3"/>
<keyword evidence="2 3" id="KW-0378">Hydrolase</keyword>
<dbReference type="Proteomes" id="UP001610446">
    <property type="component" value="Unassembled WGS sequence"/>
</dbReference>
<protein>
    <recommendedName>
        <fullName evidence="3">Carboxylic ester hydrolase</fullName>
        <ecNumber evidence="3">3.1.1.-</ecNumber>
    </recommendedName>
</protein>
<dbReference type="EMBL" id="JBFXLU010000349">
    <property type="protein sequence ID" value="KAL2828858.1"/>
    <property type="molecule type" value="Genomic_DNA"/>
</dbReference>
<comment type="similarity">
    <text evidence="1 3">Belongs to the type-B carboxylesterase/lipase family.</text>
</comment>